<evidence type="ECO:0000313" key="2">
    <source>
        <dbReference type="EMBL" id="NYD20907.1"/>
    </source>
</evidence>
<dbReference type="InterPro" id="IPR006311">
    <property type="entry name" value="TAT_signal"/>
</dbReference>
<evidence type="ECO:0000256" key="1">
    <source>
        <dbReference type="SAM" id="SignalP"/>
    </source>
</evidence>
<dbReference type="Proteomes" id="UP000521922">
    <property type="component" value="Unassembled WGS sequence"/>
</dbReference>
<dbReference type="PROSITE" id="PS51318">
    <property type="entry name" value="TAT"/>
    <property type="match status" value="1"/>
</dbReference>
<evidence type="ECO:0008006" key="4">
    <source>
        <dbReference type="Google" id="ProtNLM"/>
    </source>
</evidence>
<dbReference type="EMBL" id="JACCBB010000001">
    <property type="protein sequence ID" value="NYD20907.1"/>
    <property type="molecule type" value="Genomic_DNA"/>
</dbReference>
<accession>A0A7Y9DJH0</accession>
<name>A0A7Y9DJH0_9ACTN</name>
<feature type="signal peptide" evidence="1">
    <location>
        <begin position="1"/>
        <end position="31"/>
    </location>
</feature>
<reference evidence="2 3" key="1">
    <citation type="submission" date="2020-07" db="EMBL/GenBank/DDBJ databases">
        <title>Sequencing the genomes of 1000 actinobacteria strains.</title>
        <authorList>
            <person name="Klenk H.-P."/>
        </authorList>
    </citation>
    <scope>NUCLEOTIDE SEQUENCE [LARGE SCALE GENOMIC DNA]</scope>
    <source>
        <strain evidence="2 3">DSM 7487</strain>
    </source>
</reference>
<dbReference type="RefSeq" id="WP_179748846.1">
    <property type="nucleotide sequence ID" value="NZ_BAAAGN010000002.1"/>
</dbReference>
<gene>
    <name evidence="2" type="ORF">BJ968_000447</name>
</gene>
<dbReference type="AlphaFoldDB" id="A0A7Y9DJH0"/>
<keyword evidence="1" id="KW-0732">Signal</keyword>
<evidence type="ECO:0000313" key="3">
    <source>
        <dbReference type="Proteomes" id="UP000521922"/>
    </source>
</evidence>
<feature type="chain" id="PRO_5038930133" description="Tat pathway signal sequence domain protein" evidence="1">
    <location>
        <begin position="32"/>
        <end position="210"/>
    </location>
</feature>
<comment type="caution">
    <text evidence="2">The sequence shown here is derived from an EMBL/GenBank/DDBJ whole genome shotgun (WGS) entry which is preliminary data.</text>
</comment>
<protein>
    <recommendedName>
        <fullName evidence="4">Tat pathway signal sequence domain protein</fullName>
    </recommendedName>
</protein>
<sequence length="210" mass="21426">MTVLASTTTRRRLTRRTVGALAAVALGTGLAAVGTGSADAATRRATDLGTGQVTSTVVGTVTGTGAGLAVRSAVGPLEQGSYVETTLNGKVTAACFADGAVVRGSGVSLGWVRTGDLGGNPFYNDGSYVDTVVEPSTTSGTVSADVVLKGILRDRAGQLDQLDCAEGQTAGWYRYRVTSVASARHTFDGTVTGTFSAPQTYSYYFPAPLV</sequence>
<keyword evidence="3" id="KW-1185">Reference proteome</keyword>
<organism evidence="2 3">
    <name type="scientific">Kineococcus aurantiacus</name>
    <dbReference type="NCBI Taxonomy" id="37633"/>
    <lineage>
        <taxon>Bacteria</taxon>
        <taxon>Bacillati</taxon>
        <taxon>Actinomycetota</taxon>
        <taxon>Actinomycetes</taxon>
        <taxon>Kineosporiales</taxon>
        <taxon>Kineosporiaceae</taxon>
        <taxon>Kineococcus</taxon>
    </lineage>
</organism>
<proteinExistence type="predicted"/>